<dbReference type="InterPro" id="IPR045749">
    <property type="entry name" value="DUF6090"/>
</dbReference>
<reference evidence="2 3" key="1">
    <citation type="submission" date="2018-07" db="EMBL/GenBank/DDBJ databases">
        <title>Genomic Encyclopedia of Type Strains, Phase III (KMG-III): the genomes of soil and plant-associated and newly described type strains.</title>
        <authorList>
            <person name="Whitman W."/>
        </authorList>
    </citation>
    <scope>NUCLEOTIDE SEQUENCE [LARGE SCALE GENOMIC DNA]</scope>
    <source>
        <strain evidence="2 3">CECT 7946</strain>
    </source>
</reference>
<organism evidence="2 3">
    <name type="scientific">Winogradskyella eximia</name>
    <dbReference type="NCBI Taxonomy" id="262006"/>
    <lineage>
        <taxon>Bacteria</taxon>
        <taxon>Pseudomonadati</taxon>
        <taxon>Bacteroidota</taxon>
        <taxon>Flavobacteriia</taxon>
        <taxon>Flavobacteriales</taxon>
        <taxon>Flavobacteriaceae</taxon>
        <taxon>Winogradskyella</taxon>
    </lineage>
</organism>
<evidence type="ECO:0000313" key="2">
    <source>
        <dbReference type="EMBL" id="RED44572.1"/>
    </source>
</evidence>
<keyword evidence="3" id="KW-1185">Reference proteome</keyword>
<keyword evidence="1" id="KW-1133">Transmembrane helix</keyword>
<dbReference type="RefSeq" id="WP_115817169.1">
    <property type="nucleotide sequence ID" value="NZ_QRDV01000003.1"/>
</dbReference>
<dbReference type="Pfam" id="PF08730">
    <property type="entry name" value="Rad33"/>
    <property type="match status" value="1"/>
</dbReference>
<name>A0A3D9H537_9FLAO</name>
<gene>
    <name evidence="2" type="ORF">DFQ10_103259</name>
</gene>
<evidence type="ECO:0000313" key="3">
    <source>
        <dbReference type="Proteomes" id="UP000256980"/>
    </source>
</evidence>
<dbReference type="OrthoDB" id="1414794at2"/>
<feature type="transmembrane region" description="Helical" evidence="1">
    <location>
        <begin position="21"/>
        <end position="42"/>
    </location>
</feature>
<keyword evidence="1" id="KW-0812">Transmembrane</keyword>
<dbReference type="Pfam" id="PF19578">
    <property type="entry name" value="DUF6090"/>
    <property type="match status" value="1"/>
</dbReference>
<comment type="caution">
    <text evidence="2">The sequence shown here is derived from an EMBL/GenBank/DDBJ whole genome shotgun (WGS) entry which is preliminary data.</text>
</comment>
<dbReference type="AlphaFoldDB" id="A0A3D9H537"/>
<accession>A0A3D9H537</accession>
<protein>
    <submittedName>
        <fullName evidence="2">Rad33 protein</fullName>
    </submittedName>
</protein>
<evidence type="ECO:0000256" key="1">
    <source>
        <dbReference type="SAM" id="Phobius"/>
    </source>
</evidence>
<sequence>MIKFFRRIRQQLLSENKFSKYLLYAIGEIILVVIGILIALQINNWNAQQKEKEALMKTLSIIKNNIEDDILMLDSLKSKREKLIPLYKKEQLTFFNNTYDLETSMNAIYVFDVFNFKANQSGFNTLEQSPYLALINGSNLHKLLLVRKSAIEYLYITENETNTGVDNLETQLEHTFDMKMGYTIFMSAKEQQDANITITDVDAFVKEVHNSVLYRNAITKASIRDKTIIPQYDALIQLSKDAITEINKVTESP</sequence>
<dbReference type="Proteomes" id="UP000256980">
    <property type="component" value="Unassembled WGS sequence"/>
</dbReference>
<proteinExistence type="predicted"/>
<keyword evidence="1" id="KW-0472">Membrane</keyword>
<dbReference type="EMBL" id="QRDV01000003">
    <property type="protein sequence ID" value="RED44572.1"/>
    <property type="molecule type" value="Genomic_DNA"/>
</dbReference>
<dbReference type="InterPro" id="IPR014841">
    <property type="entry name" value="Rad33"/>
</dbReference>